<evidence type="ECO:0000256" key="2">
    <source>
        <dbReference type="ARBA" id="ARBA00023015"/>
    </source>
</evidence>
<comment type="caution">
    <text evidence="6">The sequence shown here is derived from an EMBL/GenBank/DDBJ whole genome shotgun (WGS) entry which is preliminary data.</text>
</comment>
<evidence type="ECO:0000256" key="4">
    <source>
        <dbReference type="ARBA" id="ARBA00023163"/>
    </source>
</evidence>
<dbReference type="RefSeq" id="WP_188810162.1">
    <property type="nucleotide sequence ID" value="NZ_BAAAWV010000001.1"/>
</dbReference>
<dbReference type="Pfam" id="PF13377">
    <property type="entry name" value="Peripla_BP_3"/>
    <property type="match status" value="1"/>
</dbReference>
<dbReference type="PANTHER" id="PTHR30146">
    <property type="entry name" value="LACI-RELATED TRANSCRIPTIONAL REPRESSOR"/>
    <property type="match status" value="1"/>
</dbReference>
<dbReference type="InterPro" id="IPR000843">
    <property type="entry name" value="HTH_LacI"/>
</dbReference>
<keyword evidence="1" id="KW-0678">Repressor</keyword>
<dbReference type="CDD" id="cd06267">
    <property type="entry name" value="PBP1_LacI_sugar_binding-like"/>
    <property type="match status" value="1"/>
</dbReference>
<dbReference type="PROSITE" id="PS00356">
    <property type="entry name" value="HTH_LACI_1"/>
    <property type="match status" value="1"/>
</dbReference>
<keyword evidence="2" id="KW-0805">Transcription regulation</keyword>
<keyword evidence="3" id="KW-0238">DNA-binding</keyword>
<dbReference type="InterPro" id="IPR028082">
    <property type="entry name" value="Peripla_BP_I"/>
</dbReference>
<dbReference type="EMBL" id="BMKU01000004">
    <property type="protein sequence ID" value="GGG94817.1"/>
    <property type="molecule type" value="Genomic_DNA"/>
</dbReference>
<organism evidence="6 7">
    <name type="scientific">Pseudarthrobacter polychromogenes</name>
    <dbReference type="NCBI Taxonomy" id="1676"/>
    <lineage>
        <taxon>Bacteria</taxon>
        <taxon>Bacillati</taxon>
        <taxon>Actinomycetota</taxon>
        <taxon>Actinomycetes</taxon>
        <taxon>Micrococcales</taxon>
        <taxon>Micrococcaceae</taxon>
        <taxon>Pseudarthrobacter</taxon>
    </lineage>
</organism>
<dbReference type="Gene3D" id="3.40.50.2300">
    <property type="match status" value="2"/>
</dbReference>
<keyword evidence="4" id="KW-0804">Transcription</keyword>
<protein>
    <submittedName>
        <fullName evidence="6">LacI family transcriptional regulator</fullName>
    </submittedName>
</protein>
<keyword evidence="7" id="KW-1185">Reference proteome</keyword>
<dbReference type="Proteomes" id="UP000596938">
    <property type="component" value="Unassembled WGS sequence"/>
</dbReference>
<evidence type="ECO:0000256" key="1">
    <source>
        <dbReference type="ARBA" id="ARBA00022491"/>
    </source>
</evidence>
<gene>
    <name evidence="6" type="primary">lacI</name>
    <name evidence="6" type="ORF">GCM10011577_17240</name>
</gene>
<name>A0ABQ1XIV9_9MICC</name>
<dbReference type="PANTHER" id="PTHR30146:SF148">
    <property type="entry name" value="HTH-TYPE TRANSCRIPTIONAL REPRESSOR PURR-RELATED"/>
    <property type="match status" value="1"/>
</dbReference>
<evidence type="ECO:0000256" key="3">
    <source>
        <dbReference type="ARBA" id="ARBA00023125"/>
    </source>
</evidence>
<dbReference type="Gene3D" id="1.10.260.40">
    <property type="entry name" value="lambda repressor-like DNA-binding domains"/>
    <property type="match status" value="1"/>
</dbReference>
<dbReference type="SMART" id="SM00354">
    <property type="entry name" value="HTH_LACI"/>
    <property type="match status" value="1"/>
</dbReference>
<reference evidence="7" key="1">
    <citation type="journal article" date="2019" name="Int. J. Syst. Evol. Microbiol.">
        <title>The Global Catalogue of Microorganisms (GCM) 10K type strain sequencing project: providing services to taxonomists for standard genome sequencing and annotation.</title>
        <authorList>
            <consortium name="The Broad Institute Genomics Platform"/>
            <consortium name="The Broad Institute Genome Sequencing Center for Infectious Disease"/>
            <person name="Wu L."/>
            <person name="Ma J."/>
        </authorList>
    </citation>
    <scope>NUCLEOTIDE SEQUENCE [LARGE SCALE GENOMIC DNA]</scope>
    <source>
        <strain evidence="7">CGMCC 1.1927</strain>
    </source>
</reference>
<evidence type="ECO:0000313" key="6">
    <source>
        <dbReference type="EMBL" id="GGG94817.1"/>
    </source>
</evidence>
<dbReference type="InterPro" id="IPR010982">
    <property type="entry name" value="Lambda_DNA-bd_dom_sf"/>
</dbReference>
<evidence type="ECO:0000259" key="5">
    <source>
        <dbReference type="PROSITE" id="PS50932"/>
    </source>
</evidence>
<feature type="domain" description="HTH lacI-type" evidence="5">
    <location>
        <begin position="8"/>
        <end position="62"/>
    </location>
</feature>
<dbReference type="PROSITE" id="PS50932">
    <property type="entry name" value="HTH_LACI_2"/>
    <property type="match status" value="1"/>
</dbReference>
<dbReference type="Pfam" id="PF00356">
    <property type="entry name" value="LacI"/>
    <property type="match status" value="1"/>
</dbReference>
<proteinExistence type="predicted"/>
<dbReference type="InterPro" id="IPR046335">
    <property type="entry name" value="LacI/GalR-like_sensor"/>
</dbReference>
<accession>A0ABQ1XIV9</accession>
<dbReference type="SUPFAM" id="SSF53822">
    <property type="entry name" value="Periplasmic binding protein-like I"/>
    <property type="match status" value="1"/>
</dbReference>
<dbReference type="CDD" id="cd01392">
    <property type="entry name" value="HTH_LacI"/>
    <property type="match status" value="1"/>
</dbReference>
<sequence>MNKHPKRTTISDVAEHAGVSRAAVSKVLRGAYGVSDIMKARVEASMDVLGYRPSALARGMRGRSFTLGVFVVDLSNTFVTVLIEGIRAEAGSRGYQVFIGEANMGLAQQKQMIEAMIDRKMDGLVLIAPFGPDEELEKIGRITPTVVLGRHGPGQDYDTVASDDLAGSALIVDHLVSLGHRRISHLKHVGTEKNEATMPQVVRADGYVKAMVHHGLDDEIDVIETRWNHQGGADAVDLMLDRDLPPTAVHTGTDMAGFGVLSRFHELAVPVPEAFSVVGYDNAFAASLPQISLTTVDQSGFEMGSLASRLLVERIEGRMEPVSTLVKPTLMVRNTTGPVPAGSRVKPELLRNVAQG</sequence>
<dbReference type="SUPFAM" id="SSF47413">
    <property type="entry name" value="lambda repressor-like DNA-binding domains"/>
    <property type="match status" value="1"/>
</dbReference>
<evidence type="ECO:0000313" key="7">
    <source>
        <dbReference type="Proteomes" id="UP000596938"/>
    </source>
</evidence>